<evidence type="ECO:0000313" key="2">
    <source>
        <dbReference type="EMBL" id="PRX20285.1"/>
    </source>
</evidence>
<keyword evidence="3" id="KW-1185">Reference proteome</keyword>
<feature type="compositionally biased region" description="Basic residues" evidence="1">
    <location>
        <begin position="76"/>
        <end position="93"/>
    </location>
</feature>
<protein>
    <submittedName>
        <fullName evidence="2">Uncharacterized protein</fullName>
    </submittedName>
</protein>
<comment type="caution">
    <text evidence="2">The sequence shown here is derived from an EMBL/GenBank/DDBJ whole genome shotgun (WGS) entry which is preliminary data.</text>
</comment>
<feature type="compositionally biased region" description="Basic and acidic residues" evidence="1">
    <location>
        <begin position="271"/>
        <end position="281"/>
    </location>
</feature>
<feature type="compositionally biased region" description="Basic residues" evidence="1">
    <location>
        <begin position="107"/>
        <end position="116"/>
    </location>
</feature>
<dbReference type="Proteomes" id="UP000239415">
    <property type="component" value="Unassembled WGS sequence"/>
</dbReference>
<sequence>MLGPPNPARSRRRAAVKRPASKSFQPRSSRYPVLSPRRGLPPGWSPPPTSRASPSRLVVTPTLLPARPPAASRARAAARRAAARRAAARRAAARRAMAASRTAGCPHPRRRKRTHPWRGSFRRPAFPAREPDLRLPAARRRRLPGTPSPAERPARADSALDLNHRTPYPRWAPADHRSDRPAPASPGWTFPPDRNRPELRRTALQLPEHSLGRVPSEPTNLDSARLPDQIRTKPKPRPQRGRPLIPAGKRRGPMAAGRSHGPDSPEPTETAGRRVRERRPDLAPTRQEPPEQTNRMNRAATIRGRPARPGPAPADPRRVRAAAGSRSRGTRTREARPATTRMPDLRRGRPAARETAAGSHPTAGVRPPGRTATRESAERRQRPNYSGMTEMQLPSRRLP</sequence>
<evidence type="ECO:0000313" key="3">
    <source>
        <dbReference type="Proteomes" id="UP000239415"/>
    </source>
</evidence>
<accession>A0A2T0KAR6</accession>
<evidence type="ECO:0000256" key="1">
    <source>
        <dbReference type="SAM" id="MobiDB-lite"/>
    </source>
</evidence>
<organism evidence="2 3">
    <name type="scientific">Actinoplanes italicus</name>
    <dbReference type="NCBI Taxonomy" id="113567"/>
    <lineage>
        <taxon>Bacteria</taxon>
        <taxon>Bacillati</taxon>
        <taxon>Actinomycetota</taxon>
        <taxon>Actinomycetes</taxon>
        <taxon>Micromonosporales</taxon>
        <taxon>Micromonosporaceae</taxon>
        <taxon>Actinoplanes</taxon>
    </lineage>
</organism>
<feature type="region of interest" description="Disordered" evidence="1">
    <location>
        <begin position="1"/>
        <end position="399"/>
    </location>
</feature>
<dbReference type="EMBL" id="PVMZ01000008">
    <property type="protein sequence ID" value="PRX20285.1"/>
    <property type="molecule type" value="Genomic_DNA"/>
</dbReference>
<name>A0A2T0KAR6_9ACTN</name>
<reference evidence="2 3" key="1">
    <citation type="submission" date="2018-03" db="EMBL/GenBank/DDBJ databases">
        <title>Genomic Encyclopedia of Archaeal and Bacterial Type Strains, Phase II (KMG-II): from individual species to whole genera.</title>
        <authorList>
            <person name="Goeker M."/>
        </authorList>
    </citation>
    <scope>NUCLEOTIDE SEQUENCE [LARGE SCALE GENOMIC DNA]</scope>
    <source>
        <strain evidence="2 3">DSM 43146</strain>
    </source>
</reference>
<feature type="compositionally biased region" description="Basic residues" evidence="1">
    <location>
        <begin position="9"/>
        <end position="20"/>
    </location>
</feature>
<feature type="compositionally biased region" description="Basic and acidic residues" evidence="1">
    <location>
        <begin position="372"/>
        <end position="381"/>
    </location>
</feature>
<proteinExistence type="predicted"/>
<dbReference type="AlphaFoldDB" id="A0A2T0KAR6"/>
<gene>
    <name evidence="2" type="ORF">CLV67_10879</name>
</gene>